<accession>A0A2H0UKS9</accession>
<evidence type="ECO:0000313" key="2">
    <source>
        <dbReference type="Proteomes" id="UP000230706"/>
    </source>
</evidence>
<dbReference type="EMBL" id="PFBF01000028">
    <property type="protein sequence ID" value="PIR86375.1"/>
    <property type="molecule type" value="Genomic_DNA"/>
</dbReference>
<gene>
    <name evidence="1" type="ORF">COU13_01325</name>
</gene>
<dbReference type="AlphaFoldDB" id="A0A2H0UKS9"/>
<organism evidence="1 2">
    <name type="scientific">Candidatus Kaiserbacteria bacterium CG10_big_fil_rev_8_21_14_0_10_43_70</name>
    <dbReference type="NCBI Taxonomy" id="1974605"/>
    <lineage>
        <taxon>Bacteria</taxon>
        <taxon>Candidatus Kaiseribacteriota</taxon>
    </lineage>
</organism>
<sequence>MKKLKGAPLGRLLLFQNKARSMSGLGRCEMPKLRAKDEIISEEEATEESRHLASTFILFSLLQ</sequence>
<name>A0A2H0UKS9_9BACT</name>
<comment type="caution">
    <text evidence="1">The sequence shown here is derived from an EMBL/GenBank/DDBJ whole genome shotgun (WGS) entry which is preliminary data.</text>
</comment>
<reference evidence="2" key="1">
    <citation type="submission" date="2017-09" db="EMBL/GenBank/DDBJ databases">
        <title>Depth-based differentiation of microbial function through sediment-hosted aquifers and enrichment of novel symbionts in the deep terrestrial subsurface.</title>
        <authorList>
            <person name="Probst A.J."/>
            <person name="Ladd B."/>
            <person name="Jarett J.K."/>
            <person name="Geller-Mcgrath D.E."/>
            <person name="Sieber C.M.K."/>
            <person name="Emerson J.B."/>
            <person name="Anantharaman K."/>
            <person name="Thomas B.C."/>
            <person name="Malmstrom R."/>
            <person name="Stieglmeier M."/>
            <person name="Klingl A."/>
            <person name="Woyke T."/>
            <person name="Ryan C.M."/>
            <person name="Banfield J.F."/>
        </authorList>
    </citation>
    <scope>NUCLEOTIDE SEQUENCE [LARGE SCALE GENOMIC DNA]</scope>
</reference>
<protein>
    <submittedName>
        <fullName evidence="1">Uncharacterized protein</fullName>
    </submittedName>
</protein>
<evidence type="ECO:0000313" key="1">
    <source>
        <dbReference type="EMBL" id="PIR86375.1"/>
    </source>
</evidence>
<dbReference type="Proteomes" id="UP000230706">
    <property type="component" value="Unassembled WGS sequence"/>
</dbReference>
<proteinExistence type="predicted"/>